<proteinExistence type="predicted"/>
<protein>
    <submittedName>
        <fullName evidence="2">Transporter small subunit</fullName>
    </submittedName>
</protein>
<keyword evidence="1" id="KW-1133">Transmembrane helix</keyword>
<dbReference type="NCBIfam" id="NF038354">
    <property type="entry name" value="trnsprt_adja_43"/>
    <property type="match status" value="1"/>
</dbReference>
<evidence type="ECO:0000313" key="2">
    <source>
        <dbReference type="EMBL" id="MFC4265221.1"/>
    </source>
</evidence>
<name>A0ABV8QYE5_9MICC</name>
<sequence length="43" mass="5012">MNEIFLTLYVLVWPVVVLGVLWVLGRAFIKEILQARREGRSLI</sequence>
<gene>
    <name evidence="2" type="ORF">ACFOW9_06370</name>
</gene>
<evidence type="ECO:0000256" key="1">
    <source>
        <dbReference type="SAM" id="Phobius"/>
    </source>
</evidence>
<reference evidence="3" key="1">
    <citation type="journal article" date="2019" name="Int. J. Syst. Evol. Microbiol.">
        <title>The Global Catalogue of Microorganisms (GCM) 10K type strain sequencing project: providing services to taxonomists for standard genome sequencing and annotation.</title>
        <authorList>
            <consortium name="The Broad Institute Genomics Platform"/>
            <consortium name="The Broad Institute Genome Sequencing Center for Infectious Disease"/>
            <person name="Wu L."/>
            <person name="Ma J."/>
        </authorList>
    </citation>
    <scope>NUCLEOTIDE SEQUENCE [LARGE SCALE GENOMIC DNA]</scope>
    <source>
        <strain evidence="3">CGMCC 1.10698</strain>
    </source>
</reference>
<keyword evidence="3" id="KW-1185">Reference proteome</keyword>
<dbReference type="EMBL" id="JBHSCQ010000006">
    <property type="protein sequence ID" value="MFC4265221.1"/>
    <property type="molecule type" value="Genomic_DNA"/>
</dbReference>
<comment type="caution">
    <text evidence="2">The sequence shown here is derived from an EMBL/GenBank/DDBJ whole genome shotgun (WGS) entry which is preliminary data.</text>
</comment>
<feature type="transmembrane region" description="Helical" evidence="1">
    <location>
        <begin position="6"/>
        <end position="29"/>
    </location>
</feature>
<dbReference type="RefSeq" id="WP_230067247.1">
    <property type="nucleotide sequence ID" value="NZ_BAABLL010000003.1"/>
</dbReference>
<dbReference type="Proteomes" id="UP001595773">
    <property type="component" value="Unassembled WGS sequence"/>
</dbReference>
<keyword evidence="1" id="KW-0812">Transmembrane</keyword>
<evidence type="ECO:0000313" key="3">
    <source>
        <dbReference type="Proteomes" id="UP001595773"/>
    </source>
</evidence>
<dbReference type="InterPro" id="IPR049820">
    <property type="entry name" value="Trnsprt_adja_ssu-like"/>
</dbReference>
<accession>A0ABV8QYE5</accession>
<organism evidence="2 3">
    <name type="scientific">Arthrobacter cryoconiti</name>
    <dbReference type="NCBI Taxonomy" id="748907"/>
    <lineage>
        <taxon>Bacteria</taxon>
        <taxon>Bacillati</taxon>
        <taxon>Actinomycetota</taxon>
        <taxon>Actinomycetes</taxon>
        <taxon>Micrococcales</taxon>
        <taxon>Micrococcaceae</taxon>
        <taxon>Arthrobacter</taxon>
    </lineage>
</organism>
<keyword evidence="1" id="KW-0472">Membrane</keyword>